<dbReference type="PROSITE" id="PS51642">
    <property type="entry name" value="HEMOPEXIN_2"/>
    <property type="match status" value="3"/>
</dbReference>
<comment type="caution">
    <text evidence="1">The sequence shown here is derived from an EMBL/GenBank/DDBJ whole genome shotgun (WGS) entry which is preliminary data.</text>
</comment>
<protein>
    <recommendedName>
        <fullName evidence="3">Hemopexin</fullName>
    </recommendedName>
</protein>
<evidence type="ECO:0000313" key="2">
    <source>
        <dbReference type="Proteomes" id="UP000653308"/>
    </source>
</evidence>
<proteinExistence type="predicted"/>
<dbReference type="RefSeq" id="WP_190196424.1">
    <property type="nucleotide sequence ID" value="NZ_BMWE01000002.1"/>
</dbReference>
<evidence type="ECO:0008006" key="3">
    <source>
        <dbReference type="Google" id="ProtNLM"/>
    </source>
</evidence>
<dbReference type="Pfam" id="PF00045">
    <property type="entry name" value="Hemopexin"/>
    <property type="match status" value="2"/>
</dbReference>
<evidence type="ECO:0000313" key="1">
    <source>
        <dbReference type="EMBL" id="GGY07438.1"/>
    </source>
</evidence>
<reference evidence="2" key="1">
    <citation type="journal article" date="2019" name="Int. J. Syst. Evol. Microbiol.">
        <title>The Global Catalogue of Microorganisms (GCM) 10K type strain sequencing project: providing services to taxonomists for standard genome sequencing and annotation.</title>
        <authorList>
            <consortium name="The Broad Institute Genomics Platform"/>
            <consortium name="The Broad Institute Genome Sequencing Center for Infectious Disease"/>
            <person name="Wu L."/>
            <person name="Ma J."/>
        </authorList>
    </citation>
    <scope>NUCLEOTIDE SEQUENCE [LARGE SCALE GENOMIC DNA]</scope>
    <source>
        <strain evidence="2">JCM 4957</strain>
    </source>
</reference>
<keyword evidence="2" id="KW-1185">Reference proteome</keyword>
<gene>
    <name evidence="1" type="ORF">GCM10010384_09860</name>
</gene>
<dbReference type="InterPro" id="IPR036375">
    <property type="entry name" value="Hemopexin-like_dom_sf"/>
</dbReference>
<organism evidence="1 2">
    <name type="scientific">Streptomyces djakartensis</name>
    <dbReference type="NCBI Taxonomy" id="68193"/>
    <lineage>
        <taxon>Bacteria</taxon>
        <taxon>Bacillati</taxon>
        <taxon>Actinomycetota</taxon>
        <taxon>Actinomycetes</taxon>
        <taxon>Kitasatosporales</taxon>
        <taxon>Streptomycetaceae</taxon>
        <taxon>Streptomyces</taxon>
    </lineage>
</organism>
<dbReference type="SMART" id="SM00120">
    <property type="entry name" value="HX"/>
    <property type="match status" value="3"/>
</dbReference>
<dbReference type="Proteomes" id="UP000653308">
    <property type="component" value="Unassembled WGS sequence"/>
</dbReference>
<name>A0ABQ2ZBH0_9ACTN</name>
<dbReference type="EMBL" id="BMWE01000002">
    <property type="protein sequence ID" value="GGY07438.1"/>
    <property type="molecule type" value="Genomic_DNA"/>
</dbReference>
<dbReference type="SUPFAM" id="SSF50923">
    <property type="entry name" value="Hemopexin-like domain"/>
    <property type="match status" value="1"/>
</dbReference>
<dbReference type="Gene3D" id="2.110.10.10">
    <property type="entry name" value="Hemopexin-like domain"/>
    <property type="match status" value="2"/>
</dbReference>
<dbReference type="InterPro" id="IPR018487">
    <property type="entry name" value="Hemopexin-like_repeat"/>
</dbReference>
<accession>A0ABQ2ZBH0</accession>
<sequence length="339" mass="36824">MGTGVYFFRADRYLRYDRGDDLAGSPLPVTGNWPGLAEVGFARPDAAINLEVGKLYFFRGAKYARYDVATDRTDPGYPLAIAGNWPGLGEAGFASGVDAAVNWGNGKVFFFKGPKYLRYDVATDRTDPGYPLAIAGNWPGLGEAGFDASVRAVVDLFDGRSVWLPNAERIPATKTGPKYLPLPWRGVLHTTEGPTIAGALQTFIATNFWPTLTIEPKTLRVVQHYSLNAGARALSDQATPENAARCVQIEIVGFAAQTPTWASEHLAFIREVVRDIESLVPIPRMSGRTFLDAAGVGSNPGNRMSVAEWKRFSGWCGHQHVPGETHWDPGAIDIDIVLG</sequence>